<reference evidence="3 4" key="1">
    <citation type="submission" date="2019-03" db="EMBL/GenBank/DDBJ databases">
        <title>Genomic Encyclopedia of Type Strains, Phase IV (KMG-IV): sequencing the most valuable type-strain genomes for metagenomic binning, comparative biology and taxonomic classification.</title>
        <authorList>
            <person name="Goeker M."/>
        </authorList>
    </citation>
    <scope>NUCLEOTIDE SEQUENCE [LARGE SCALE GENOMIC DNA]</scope>
    <source>
        <strain evidence="3 4">DSM 7445</strain>
    </source>
</reference>
<dbReference type="AlphaFoldDB" id="A0A4R3HPJ4"/>
<keyword evidence="2" id="KW-0472">Membrane</keyword>
<evidence type="ECO:0000313" key="3">
    <source>
        <dbReference type="EMBL" id="TCS32906.1"/>
    </source>
</evidence>
<organism evidence="3 4">
    <name type="scientific">Paucimonas lemoignei</name>
    <name type="common">Pseudomonas lemoignei</name>
    <dbReference type="NCBI Taxonomy" id="29443"/>
    <lineage>
        <taxon>Bacteria</taxon>
        <taxon>Pseudomonadati</taxon>
        <taxon>Pseudomonadota</taxon>
        <taxon>Betaproteobacteria</taxon>
        <taxon>Burkholderiales</taxon>
        <taxon>Burkholderiaceae</taxon>
        <taxon>Paucimonas</taxon>
    </lineage>
</organism>
<gene>
    <name evidence="3" type="ORF">EDC30_11917</name>
</gene>
<keyword evidence="2" id="KW-0812">Transmembrane</keyword>
<dbReference type="OrthoDB" id="6422829at2"/>
<evidence type="ECO:0000313" key="4">
    <source>
        <dbReference type="Proteomes" id="UP000295382"/>
    </source>
</evidence>
<protein>
    <submittedName>
        <fullName evidence="3">Uncharacterized protein</fullName>
    </submittedName>
</protein>
<feature type="transmembrane region" description="Helical" evidence="2">
    <location>
        <begin position="20"/>
        <end position="40"/>
    </location>
</feature>
<keyword evidence="1" id="KW-0175">Coiled coil</keyword>
<sequence>MREQLNQFLDNLDTRQMVKVLSWVIGSALAFIVLAYVMYFSRFHGGFSEKQDVWGQFGDFIGGTVNPLLSFLSLIALIFTVVLQTRQLEHSREELANSKAELAATRDEMVRATEAQRLSAAASEAQAKYANISTRLAALQAALAVASEQLDQMRGGVMTSPDAYNALLQRKERIAGEIIRTTDELIDGDV</sequence>
<feature type="transmembrane region" description="Helical" evidence="2">
    <location>
        <begin position="60"/>
        <end position="83"/>
    </location>
</feature>
<dbReference type="RefSeq" id="WP_132260349.1">
    <property type="nucleotide sequence ID" value="NZ_SLZQ01000019.1"/>
</dbReference>
<dbReference type="Proteomes" id="UP000295382">
    <property type="component" value="Unassembled WGS sequence"/>
</dbReference>
<accession>A0A4R3HPJ4</accession>
<comment type="caution">
    <text evidence="3">The sequence shown here is derived from an EMBL/GenBank/DDBJ whole genome shotgun (WGS) entry which is preliminary data.</text>
</comment>
<feature type="coiled-coil region" evidence="1">
    <location>
        <begin position="88"/>
        <end position="142"/>
    </location>
</feature>
<dbReference type="EMBL" id="SLZQ01000019">
    <property type="protein sequence ID" value="TCS32906.1"/>
    <property type="molecule type" value="Genomic_DNA"/>
</dbReference>
<proteinExistence type="predicted"/>
<evidence type="ECO:0000256" key="2">
    <source>
        <dbReference type="SAM" id="Phobius"/>
    </source>
</evidence>
<keyword evidence="2" id="KW-1133">Transmembrane helix</keyword>
<name>A0A4R3HPJ4_PAULE</name>
<evidence type="ECO:0000256" key="1">
    <source>
        <dbReference type="SAM" id="Coils"/>
    </source>
</evidence>
<keyword evidence="4" id="KW-1185">Reference proteome</keyword>